<gene>
    <name evidence="1" type="ORF">HNP84_001996</name>
</gene>
<dbReference type="AlphaFoldDB" id="A0A840P471"/>
<comment type="caution">
    <text evidence="1">The sequence shown here is derived from an EMBL/GenBank/DDBJ whole genome shotgun (WGS) entry which is preliminary data.</text>
</comment>
<evidence type="ECO:0000313" key="2">
    <source>
        <dbReference type="Proteomes" id="UP000578449"/>
    </source>
</evidence>
<sequence>MVVMQGADIARALSVVGLTVNDVLTLGGSMLTVGPAYLVGSLAGGLGNRGSDVDIHLLVPDIDKPTPAFLFFFGPTPIDIEHYPASMPGRMIEAARAFPVRELPVGPVSTAPAPGKRTRRTAARWMHALPLFPGQPPVFDETAAGDILPTLVRAALDQLLLVWATARLAEGEAARYLWARAGRELLELRCRGQGDVLTSEKWLPSRAARLGLDPEFVGAHYRASSEDDLVALLADTGMAGWDPWRLTAVRPEPGRREVKFGKQVLTLTRHGRLLDAIGVQGAVAEAVGAYDAGRLLRAIRDGELVLEVASSELAEVLDD</sequence>
<protein>
    <recommendedName>
        <fullName evidence="3">Nucleotidyltransferase</fullName>
    </recommendedName>
</protein>
<name>A0A840P471_9ACTN</name>
<evidence type="ECO:0000313" key="1">
    <source>
        <dbReference type="EMBL" id="MBB5132280.1"/>
    </source>
</evidence>
<dbReference type="RefSeq" id="WP_185049126.1">
    <property type="nucleotide sequence ID" value="NZ_BAABIX010000063.1"/>
</dbReference>
<accession>A0A840P471</accession>
<organism evidence="1 2">
    <name type="scientific">Thermocatellispora tengchongensis</name>
    <dbReference type="NCBI Taxonomy" id="1073253"/>
    <lineage>
        <taxon>Bacteria</taxon>
        <taxon>Bacillati</taxon>
        <taxon>Actinomycetota</taxon>
        <taxon>Actinomycetes</taxon>
        <taxon>Streptosporangiales</taxon>
        <taxon>Streptosporangiaceae</taxon>
        <taxon>Thermocatellispora</taxon>
    </lineage>
</organism>
<dbReference type="Proteomes" id="UP000578449">
    <property type="component" value="Unassembled WGS sequence"/>
</dbReference>
<proteinExistence type="predicted"/>
<reference evidence="1 2" key="1">
    <citation type="submission" date="2020-08" db="EMBL/GenBank/DDBJ databases">
        <title>Genomic Encyclopedia of Type Strains, Phase IV (KMG-IV): sequencing the most valuable type-strain genomes for metagenomic binning, comparative biology and taxonomic classification.</title>
        <authorList>
            <person name="Goeker M."/>
        </authorList>
    </citation>
    <scope>NUCLEOTIDE SEQUENCE [LARGE SCALE GENOMIC DNA]</scope>
    <source>
        <strain evidence="1 2">DSM 45615</strain>
    </source>
</reference>
<keyword evidence="2" id="KW-1185">Reference proteome</keyword>
<evidence type="ECO:0008006" key="3">
    <source>
        <dbReference type="Google" id="ProtNLM"/>
    </source>
</evidence>
<dbReference type="EMBL" id="JACHGN010000004">
    <property type="protein sequence ID" value="MBB5132280.1"/>
    <property type="molecule type" value="Genomic_DNA"/>
</dbReference>